<reference evidence="1 2" key="1">
    <citation type="submission" date="2019-12" db="EMBL/GenBank/DDBJ databases">
        <title>Genomic-based taxomic classification of the family Erythrobacteraceae.</title>
        <authorList>
            <person name="Xu L."/>
        </authorList>
    </citation>
    <scope>NUCLEOTIDE SEQUENCE [LARGE SCALE GENOMIC DNA]</scope>
    <source>
        <strain evidence="1 2">KCTC 42006</strain>
    </source>
</reference>
<evidence type="ECO:0000313" key="1">
    <source>
        <dbReference type="EMBL" id="MXO82324.1"/>
    </source>
</evidence>
<dbReference type="OrthoDB" id="7067095at2"/>
<evidence type="ECO:0000313" key="2">
    <source>
        <dbReference type="Proteomes" id="UP000460290"/>
    </source>
</evidence>
<dbReference type="EMBL" id="WTYZ01000001">
    <property type="protein sequence ID" value="MXO82324.1"/>
    <property type="molecule type" value="Genomic_DNA"/>
</dbReference>
<gene>
    <name evidence="1" type="ORF">GRI35_02905</name>
</gene>
<keyword evidence="2" id="KW-1185">Reference proteome</keyword>
<dbReference type="Proteomes" id="UP000460290">
    <property type="component" value="Unassembled WGS sequence"/>
</dbReference>
<organism evidence="1 2">
    <name type="scientific">Pontixanthobacter aestiaquae</name>
    <dbReference type="NCBI Taxonomy" id="1509367"/>
    <lineage>
        <taxon>Bacteria</taxon>
        <taxon>Pseudomonadati</taxon>
        <taxon>Pseudomonadota</taxon>
        <taxon>Alphaproteobacteria</taxon>
        <taxon>Sphingomonadales</taxon>
        <taxon>Erythrobacteraceae</taxon>
        <taxon>Pontixanthobacter</taxon>
    </lineage>
</organism>
<dbReference type="AlphaFoldDB" id="A0A844Z497"/>
<protein>
    <submittedName>
        <fullName evidence="1">Uncharacterized protein</fullName>
    </submittedName>
</protein>
<comment type="caution">
    <text evidence="1">The sequence shown here is derived from an EMBL/GenBank/DDBJ whole genome shotgun (WGS) entry which is preliminary data.</text>
</comment>
<sequence length="88" mass="9704">MLVNEVRAEISGHQVRVANYVNSAKLYIDGDCRDTFEELFSLGREPSLSASISDTPRPTLVEVFLKTGLLKVKIKICANGQFVAGDNF</sequence>
<proteinExistence type="predicted"/>
<name>A0A844Z497_9SPHN</name>
<dbReference type="RefSeq" id="WP_160612711.1">
    <property type="nucleotide sequence ID" value="NZ_JAUFQM010000001.1"/>
</dbReference>
<accession>A0A844Z497</accession>